<evidence type="ECO:0000256" key="1">
    <source>
        <dbReference type="SAM" id="MobiDB-lite"/>
    </source>
</evidence>
<gene>
    <name evidence="2" type="ORF">MPL3356_340088</name>
</gene>
<organism evidence="2 3">
    <name type="scientific">Mesorhizobium plurifarium</name>
    <dbReference type="NCBI Taxonomy" id="69974"/>
    <lineage>
        <taxon>Bacteria</taxon>
        <taxon>Pseudomonadati</taxon>
        <taxon>Pseudomonadota</taxon>
        <taxon>Alphaproteobacteria</taxon>
        <taxon>Hyphomicrobiales</taxon>
        <taxon>Phyllobacteriaceae</taxon>
        <taxon>Mesorhizobium</taxon>
    </lineage>
</organism>
<dbReference type="AlphaFoldDB" id="A0A090E1H1"/>
<accession>A0A090E1H1</accession>
<sequence length="107" mass="12250">MRELDRLAKDLAIFDRGEPRPRWTIQRSGHHYRHQPGSGSGASGGDQYEVSSRPPRYTRRHAVHRKLQNPRSKNLAHCLIIHLVKVDVESIEQALCHMTFDSPIAGF</sequence>
<evidence type="ECO:0000313" key="2">
    <source>
        <dbReference type="EMBL" id="CDX20905.1"/>
    </source>
</evidence>
<name>A0A090E1H1_MESPL</name>
<keyword evidence="3" id="KW-1185">Reference proteome</keyword>
<evidence type="ECO:0000313" key="3">
    <source>
        <dbReference type="Proteomes" id="UP000045285"/>
    </source>
</evidence>
<reference evidence="3" key="1">
    <citation type="submission" date="2014-08" db="EMBL/GenBank/DDBJ databases">
        <authorList>
            <person name="Moulin L."/>
        </authorList>
    </citation>
    <scope>NUCLEOTIDE SEQUENCE [LARGE SCALE GENOMIC DNA]</scope>
</reference>
<feature type="region of interest" description="Disordered" evidence="1">
    <location>
        <begin position="22"/>
        <end position="57"/>
    </location>
</feature>
<dbReference type="Proteomes" id="UP000045285">
    <property type="component" value="Unassembled WGS sequence"/>
</dbReference>
<proteinExistence type="predicted"/>
<dbReference type="EMBL" id="CCMZ01000028">
    <property type="protein sequence ID" value="CDX20905.1"/>
    <property type="molecule type" value="Genomic_DNA"/>
</dbReference>
<protein>
    <submittedName>
        <fullName evidence="2">Uncharacterized protein</fullName>
    </submittedName>
</protein>